<feature type="domain" description="Methyltransferase type 12" evidence="2">
    <location>
        <begin position="297"/>
        <end position="405"/>
    </location>
</feature>
<evidence type="ECO:0000256" key="1">
    <source>
        <dbReference type="SAM" id="MobiDB-lite"/>
    </source>
</evidence>
<feature type="region of interest" description="Disordered" evidence="1">
    <location>
        <begin position="1"/>
        <end position="22"/>
    </location>
</feature>
<keyword evidence="4" id="KW-1185">Reference proteome</keyword>
<dbReference type="Gene3D" id="3.40.50.150">
    <property type="entry name" value="Vaccinia Virus protein VP39"/>
    <property type="match status" value="2"/>
</dbReference>
<comment type="caution">
    <text evidence="3">The sequence shown here is derived from an EMBL/GenBank/DDBJ whole genome shotgun (WGS) entry which is preliminary data.</text>
</comment>
<dbReference type="GO" id="GO:0032259">
    <property type="term" value="P:methylation"/>
    <property type="evidence" value="ECO:0007669"/>
    <property type="project" value="UniProtKB-KW"/>
</dbReference>
<dbReference type="RefSeq" id="WP_168050493.1">
    <property type="nucleotide sequence ID" value="NZ_JAATJR010000004.1"/>
</dbReference>
<protein>
    <submittedName>
        <fullName evidence="3">Class I SAM-dependent methyltransferase</fullName>
    </submittedName>
</protein>
<dbReference type="Pfam" id="PF08242">
    <property type="entry name" value="Methyltransf_12"/>
    <property type="match status" value="1"/>
</dbReference>
<dbReference type="SUPFAM" id="SSF53335">
    <property type="entry name" value="S-adenosyl-L-methionine-dependent methyltransferases"/>
    <property type="match status" value="2"/>
</dbReference>
<sequence>MTKQSLGRLAEPAPATAPGLDWGQGAAAPRVFEKLFAPAGADGWQEVIEIAGGGHFAEGVLRASPTARCWSFEATAAARDATAQRLAELTAAGRLLPQALDPARPDAMLATVTEAGRARQVDAVFSIDAMHQAGLPVLATHWLNAALLLRPGGRLLMTLADPTTTSGFQKLLRDIRRTHRFQGRPCDKFAWTSAEIVRAVLGRLGFVVELLEPWSNHEGRPPRDLYLSARLFHPERAEALRPMLEKPGRQEAALGYAEWWDRHAPRAIAARPDRPPASAVLDRLLRLAEIGTWRRAIEIGPGDGRYTAEVLRANPAVKLTVFDVSDRIMQAAAARLPEAVAAGRLGFLPIDPLHPDGMLAAFEREHLAGEIDAVFSIDALLHVDLQYLVAYWLNAALLLRPGGWLVFGVADATTEGGFARLMADLPQGYANPGQASDRLEFLSFGLVRPLLERFGFEVTYAGHGAWTQAAGQAGALADSGSRDLHVVAQLVRPEAAEALRGHLSTGLAAPRFAAPEEDRDAGLAPPAEPEDEPLAEDSVELARVLGQAIWRQMRLHASAGHQQGGPAREGGGREGWAENRRDFQRIGQFVLRDLAETGITLHKSAIRSKALPAAPGALPPEGA</sequence>
<proteinExistence type="predicted"/>
<dbReference type="GO" id="GO:0008168">
    <property type="term" value="F:methyltransferase activity"/>
    <property type="evidence" value="ECO:0007669"/>
    <property type="project" value="UniProtKB-KW"/>
</dbReference>
<reference evidence="3 4" key="1">
    <citation type="submission" date="2020-03" db="EMBL/GenBank/DDBJ databases">
        <title>Roseomonas selenitidurans sp. nov. isolated from soil.</title>
        <authorList>
            <person name="Liu H."/>
        </authorList>
    </citation>
    <scope>NUCLEOTIDE SEQUENCE [LARGE SCALE GENOMIC DNA]</scope>
    <source>
        <strain evidence="3 4">JCM 15073</strain>
    </source>
</reference>
<dbReference type="CDD" id="cd02440">
    <property type="entry name" value="AdoMet_MTases"/>
    <property type="match status" value="1"/>
</dbReference>
<evidence type="ECO:0000259" key="2">
    <source>
        <dbReference type="Pfam" id="PF08242"/>
    </source>
</evidence>
<dbReference type="Proteomes" id="UP000765160">
    <property type="component" value="Unassembled WGS sequence"/>
</dbReference>
<dbReference type="InterPro" id="IPR029063">
    <property type="entry name" value="SAM-dependent_MTases_sf"/>
</dbReference>
<evidence type="ECO:0000313" key="3">
    <source>
        <dbReference type="EMBL" id="NKE45967.1"/>
    </source>
</evidence>
<feature type="region of interest" description="Disordered" evidence="1">
    <location>
        <begin position="516"/>
        <end position="535"/>
    </location>
</feature>
<accession>A0ABX1F0X7</accession>
<name>A0ABX1F0X7_9PROT</name>
<organism evidence="3 4">
    <name type="scientific">Falsiroseomonas frigidaquae</name>
    <dbReference type="NCBI Taxonomy" id="487318"/>
    <lineage>
        <taxon>Bacteria</taxon>
        <taxon>Pseudomonadati</taxon>
        <taxon>Pseudomonadota</taxon>
        <taxon>Alphaproteobacteria</taxon>
        <taxon>Acetobacterales</taxon>
        <taxon>Roseomonadaceae</taxon>
        <taxon>Falsiroseomonas</taxon>
    </lineage>
</organism>
<gene>
    <name evidence="3" type="ORF">HB662_14340</name>
</gene>
<dbReference type="EMBL" id="JAAVTX010000004">
    <property type="protein sequence ID" value="NKE45967.1"/>
    <property type="molecule type" value="Genomic_DNA"/>
</dbReference>
<keyword evidence="3" id="KW-0808">Transferase</keyword>
<evidence type="ECO:0000313" key="4">
    <source>
        <dbReference type="Proteomes" id="UP000765160"/>
    </source>
</evidence>
<dbReference type="InterPro" id="IPR013217">
    <property type="entry name" value="Methyltransf_12"/>
</dbReference>
<keyword evidence="3" id="KW-0489">Methyltransferase</keyword>